<sequence length="546" mass="61057">MFWLLSTLQRIRQLFSPMMEAWSTFLQFLSELFSFLIIRTYDTVKYLFHQGFRDGRKRIPPLQIPYLSYSATKLAKMIRERKLTSEELVRAVIMRIREVEPLLNAVVDERFDGALHDAVKADEELAFYENMEELERTKPFLGVPFTVKDCISVEGLLAEIGSEVRKGYRAENNAVSVTRMIEAGGIPLAISNVPEMCLWIESSNRLHGRTNNPHDLHRTTGGSSGGEGALVSSCASVWGIGSDIAGSIRLPSAWCGIFGHKPSPGHHSREGLLPAQGQDIKSEIGVIGPMARSVEDLVAMVKILANNPESLHLDCPVDLGSLRYFFCDHEGTSYISAVQPEVRKQVHRVVNFLKDQYNVEVQPLMEPEKMYQAPNYWFSFLTSKGFPELKTGFDPERTWDPLIELVKHVGGFSYRTINAITISLLDEMHRSDADKCKELEAEFQEYKRTVNELLGNDGILILPSSVTVAPFHHGTLCQPGLYFGLAGLINVLQLPSTVVPMGVDAHGQPLSVQIIAGYGQDRLTLALAQALEDKFGGYIPPWKTFT</sequence>
<feature type="active site" description="Charge relay system" evidence="2">
    <location>
        <position position="148"/>
    </location>
</feature>
<feature type="domain" description="Amidase" evidence="3">
    <location>
        <begin position="87"/>
        <end position="525"/>
    </location>
</feature>
<reference evidence="4 5" key="1">
    <citation type="journal article" date="2017" name="Gigascience">
        <title>Draft genome of the honey bee ectoparasitic mite, Tropilaelaps mercedesae, is shaped by the parasitic life history.</title>
        <authorList>
            <person name="Dong X."/>
            <person name="Armstrong S.D."/>
            <person name="Xia D."/>
            <person name="Makepeace B.L."/>
            <person name="Darby A.C."/>
            <person name="Kadowaki T."/>
        </authorList>
    </citation>
    <scope>NUCLEOTIDE SEQUENCE [LARGE SCALE GENOMIC DNA]</scope>
    <source>
        <strain evidence="4">Wuxi-XJTLU</strain>
    </source>
</reference>
<keyword evidence="5" id="KW-1185">Reference proteome</keyword>
<dbReference type="InterPro" id="IPR020556">
    <property type="entry name" value="Amidase_CS"/>
</dbReference>
<proteinExistence type="inferred from homology"/>
<dbReference type="InterPro" id="IPR023631">
    <property type="entry name" value="Amidase_dom"/>
</dbReference>
<dbReference type="PIRSF" id="PIRSF001221">
    <property type="entry name" value="Amidase_fungi"/>
    <property type="match status" value="1"/>
</dbReference>
<evidence type="ECO:0000313" key="5">
    <source>
        <dbReference type="Proteomes" id="UP000192247"/>
    </source>
</evidence>
<dbReference type="Pfam" id="PF01425">
    <property type="entry name" value="Amidase"/>
    <property type="match status" value="1"/>
</dbReference>
<keyword evidence="4" id="KW-0378">Hydrolase</keyword>
<evidence type="ECO:0000256" key="1">
    <source>
        <dbReference type="ARBA" id="ARBA00009199"/>
    </source>
</evidence>
<dbReference type="OrthoDB" id="6428749at2759"/>
<dbReference type="PANTHER" id="PTHR43372:SF4">
    <property type="entry name" value="FATTY-ACID AMIDE HYDROLASE 2"/>
    <property type="match status" value="1"/>
</dbReference>
<gene>
    <name evidence="4" type="ORF">BIW11_13800</name>
</gene>
<feature type="active site" description="Acyl-ester intermediate" evidence="2">
    <location>
        <position position="247"/>
    </location>
</feature>
<comment type="caution">
    <text evidence="4">The sequence shown here is derived from an EMBL/GenBank/DDBJ whole genome shotgun (WGS) entry which is preliminary data.</text>
</comment>
<dbReference type="InterPro" id="IPR036928">
    <property type="entry name" value="AS_sf"/>
</dbReference>
<dbReference type="InterPro" id="IPR052739">
    <property type="entry name" value="FAAH2"/>
</dbReference>
<accession>A0A1V9X0A4</accession>
<dbReference type="SUPFAM" id="SSF75304">
    <property type="entry name" value="Amidase signature (AS) enzymes"/>
    <property type="match status" value="1"/>
</dbReference>
<protein>
    <submittedName>
        <fullName evidence="4">Fatty-acid amide hydrolase 2-like</fullName>
    </submittedName>
</protein>
<feature type="active site" description="Charge relay system" evidence="2">
    <location>
        <position position="223"/>
    </location>
</feature>
<dbReference type="InParanoid" id="A0A1V9X0A4"/>
<dbReference type="GO" id="GO:0012505">
    <property type="term" value="C:endomembrane system"/>
    <property type="evidence" value="ECO:0007669"/>
    <property type="project" value="TreeGrafter"/>
</dbReference>
<dbReference type="Proteomes" id="UP000192247">
    <property type="component" value="Unassembled WGS sequence"/>
</dbReference>
<dbReference type="PANTHER" id="PTHR43372">
    <property type="entry name" value="FATTY-ACID AMIDE HYDROLASE"/>
    <property type="match status" value="1"/>
</dbReference>
<name>A0A1V9X0A4_9ACAR</name>
<dbReference type="GO" id="GO:0016787">
    <property type="term" value="F:hydrolase activity"/>
    <property type="evidence" value="ECO:0007669"/>
    <property type="project" value="UniProtKB-KW"/>
</dbReference>
<dbReference type="Gene3D" id="3.90.1300.10">
    <property type="entry name" value="Amidase signature (AS) domain"/>
    <property type="match status" value="1"/>
</dbReference>
<dbReference type="EMBL" id="MNPL01030325">
    <property type="protein sequence ID" value="OQR66990.1"/>
    <property type="molecule type" value="Genomic_DNA"/>
</dbReference>
<comment type="similarity">
    <text evidence="1">Belongs to the amidase family.</text>
</comment>
<dbReference type="PROSITE" id="PS00571">
    <property type="entry name" value="AMIDASES"/>
    <property type="match status" value="1"/>
</dbReference>
<dbReference type="STRING" id="418985.A0A1V9X0A4"/>
<evidence type="ECO:0000259" key="3">
    <source>
        <dbReference type="Pfam" id="PF01425"/>
    </source>
</evidence>
<organism evidence="4 5">
    <name type="scientific">Tropilaelaps mercedesae</name>
    <dbReference type="NCBI Taxonomy" id="418985"/>
    <lineage>
        <taxon>Eukaryota</taxon>
        <taxon>Metazoa</taxon>
        <taxon>Ecdysozoa</taxon>
        <taxon>Arthropoda</taxon>
        <taxon>Chelicerata</taxon>
        <taxon>Arachnida</taxon>
        <taxon>Acari</taxon>
        <taxon>Parasitiformes</taxon>
        <taxon>Mesostigmata</taxon>
        <taxon>Gamasina</taxon>
        <taxon>Dermanyssoidea</taxon>
        <taxon>Laelapidae</taxon>
        <taxon>Tropilaelaps</taxon>
    </lineage>
</organism>
<evidence type="ECO:0000256" key="2">
    <source>
        <dbReference type="PIRSR" id="PIRSR001221-1"/>
    </source>
</evidence>
<dbReference type="AlphaFoldDB" id="A0A1V9X0A4"/>
<evidence type="ECO:0000313" key="4">
    <source>
        <dbReference type="EMBL" id="OQR66990.1"/>
    </source>
</evidence>